<dbReference type="SUPFAM" id="SSF51735">
    <property type="entry name" value="NAD(P)-binding Rossmann-fold domains"/>
    <property type="match status" value="1"/>
</dbReference>
<dbReference type="KEGG" id="nve:5501517"/>
<reference evidence="4 5" key="1">
    <citation type="journal article" date="2007" name="Science">
        <title>Sea anemone genome reveals ancestral eumetazoan gene repertoire and genomic organization.</title>
        <authorList>
            <person name="Putnam N.H."/>
            <person name="Srivastava M."/>
            <person name="Hellsten U."/>
            <person name="Dirks B."/>
            <person name="Chapman J."/>
            <person name="Salamov A."/>
            <person name="Terry A."/>
            <person name="Shapiro H."/>
            <person name="Lindquist E."/>
            <person name="Kapitonov V.V."/>
            <person name="Jurka J."/>
            <person name="Genikhovich G."/>
            <person name="Grigoriev I.V."/>
            <person name="Lucas S.M."/>
            <person name="Steele R.E."/>
            <person name="Finnerty J.R."/>
            <person name="Technau U."/>
            <person name="Martindale M.Q."/>
            <person name="Rokhsar D.S."/>
        </authorList>
    </citation>
    <scope>NUCLEOTIDE SEQUENCE [LARGE SCALE GENOMIC DNA]</scope>
    <source>
        <strain evidence="5">CH2 X CH6</strain>
    </source>
</reference>
<organism evidence="4 5">
    <name type="scientific">Nematostella vectensis</name>
    <name type="common">Starlet sea anemone</name>
    <dbReference type="NCBI Taxonomy" id="45351"/>
    <lineage>
        <taxon>Eukaryota</taxon>
        <taxon>Metazoa</taxon>
        <taxon>Cnidaria</taxon>
        <taxon>Anthozoa</taxon>
        <taxon>Hexacorallia</taxon>
        <taxon>Actiniaria</taxon>
        <taxon>Edwardsiidae</taxon>
        <taxon>Nematostella</taxon>
    </lineage>
</organism>
<dbReference type="InParanoid" id="A7T010"/>
<keyword evidence="5" id="KW-1185">Reference proteome</keyword>
<keyword evidence="1" id="KW-0521">NADP</keyword>
<dbReference type="GO" id="GO:0048038">
    <property type="term" value="F:quinone binding"/>
    <property type="evidence" value="ECO:0000318"/>
    <property type="project" value="GO_Central"/>
</dbReference>
<dbReference type="InterPro" id="IPR036291">
    <property type="entry name" value="NAD(P)-bd_dom_sf"/>
</dbReference>
<protein>
    <recommendedName>
        <fullName evidence="3">Enoyl reductase (ER) domain-containing protein</fullName>
    </recommendedName>
</protein>
<dbReference type="PhylomeDB" id="A7T010"/>
<dbReference type="SUPFAM" id="SSF50129">
    <property type="entry name" value="GroES-like"/>
    <property type="match status" value="1"/>
</dbReference>
<dbReference type="GO" id="GO:0003960">
    <property type="term" value="F:quinone reductase (NADPH) activity"/>
    <property type="evidence" value="ECO:0000318"/>
    <property type="project" value="GO_Central"/>
</dbReference>
<dbReference type="AlphaFoldDB" id="A7T010"/>
<dbReference type="OrthoDB" id="3509362at2759"/>
<evidence type="ECO:0000259" key="3">
    <source>
        <dbReference type="SMART" id="SM00829"/>
    </source>
</evidence>
<feature type="domain" description="Enoyl reductase (ER)" evidence="3">
    <location>
        <begin position="9"/>
        <end position="324"/>
    </location>
</feature>
<dbReference type="InterPro" id="IPR020843">
    <property type="entry name" value="ER"/>
</dbReference>
<dbReference type="SMART" id="SM00829">
    <property type="entry name" value="PKS_ER"/>
    <property type="match status" value="1"/>
</dbReference>
<dbReference type="Pfam" id="PF08240">
    <property type="entry name" value="ADH_N"/>
    <property type="match status" value="1"/>
</dbReference>
<dbReference type="PANTHER" id="PTHR48106:SF18">
    <property type="entry name" value="QUINONE OXIDOREDUCTASE PIG3"/>
    <property type="match status" value="1"/>
</dbReference>
<dbReference type="Pfam" id="PF00107">
    <property type="entry name" value="ADH_zinc_N"/>
    <property type="match status" value="1"/>
</dbReference>
<dbReference type="Gene3D" id="3.40.50.720">
    <property type="entry name" value="NAD(P)-binding Rossmann-like Domain"/>
    <property type="match status" value="1"/>
</dbReference>
<keyword evidence="2" id="KW-0560">Oxidoreductase</keyword>
<evidence type="ECO:0000313" key="4">
    <source>
        <dbReference type="EMBL" id="EDO30706.1"/>
    </source>
</evidence>
<dbReference type="InterPro" id="IPR013154">
    <property type="entry name" value="ADH-like_N"/>
</dbReference>
<dbReference type="InterPro" id="IPR013149">
    <property type="entry name" value="ADH-like_C"/>
</dbReference>
<dbReference type="NCBIfam" id="TIGR02824">
    <property type="entry name" value="quinone_pig3"/>
    <property type="match status" value="1"/>
</dbReference>
<dbReference type="OMA" id="WAEVPDP"/>
<dbReference type="Proteomes" id="UP000001593">
    <property type="component" value="Unassembled WGS sequence"/>
</dbReference>
<dbReference type="FunCoup" id="A7T010">
    <property type="interactions" value="442"/>
</dbReference>
<dbReference type="InterPro" id="IPR014189">
    <property type="entry name" value="Quinone_OxRdtase_PIG3"/>
</dbReference>
<dbReference type="PANTHER" id="PTHR48106">
    <property type="entry name" value="QUINONE OXIDOREDUCTASE PIG3-RELATED"/>
    <property type="match status" value="1"/>
</dbReference>
<dbReference type="EMBL" id="DS469992">
    <property type="protein sequence ID" value="EDO30706.1"/>
    <property type="molecule type" value="Genomic_DNA"/>
</dbReference>
<evidence type="ECO:0000256" key="1">
    <source>
        <dbReference type="ARBA" id="ARBA00022857"/>
    </source>
</evidence>
<dbReference type="Gene3D" id="3.90.180.10">
    <property type="entry name" value="Medium-chain alcohol dehydrogenases, catalytic domain"/>
    <property type="match status" value="1"/>
</dbReference>
<dbReference type="STRING" id="45351.A7T010"/>
<sequence length="334" mass="35850">MKAVLFTPGGPESMYIGDAPRPKLKETEVLIRVHFTALNRADTLQRKGSYPPPPGESEILGLEVSGIVEELGSACNLGWRKGDKVMALVPGGGYAEFAAVQESHVMPIPKGMSQSDAATIPEVWLTSFQLLHLLGDIQQGDKVLIHAGGSGVGTASVQLVRLAGGVPYVTAGSQKKIQAAMDLGAEGGFNYKEGDFSDWALEVTGGEGMDLITDCVGGSYWQQNIKALATDGRWILYGLLGGPNVDGNLLGQVLRKRVTLKGTTLRTRSIKYKAKLVKAFTEAAIPHFSSGELKPLIDSILPMDRIQEAHTRMEQNLNTGKIVIRVASEKKAEL</sequence>
<dbReference type="eggNOG" id="KOG1198">
    <property type="taxonomic scope" value="Eukaryota"/>
</dbReference>
<dbReference type="GO" id="GO:0070402">
    <property type="term" value="F:NADPH binding"/>
    <property type="evidence" value="ECO:0000318"/>
    <property type="project" value="GO_Central"/>
</dbReference>
<gene>
    <name evidence="4" type="ORF">NEMVEDRAFT_v1g220205</name>
</gene>
<accession>A7T010</accession>
<evidence type="ECO:0000256" key="2">
    <source>
        <dbReference type="ARBA" id="ARBA00023002"/>
    </source>
</evidence>
<name>A7T010_NEMVE</name>
<dbReference type="CDD" id="cd05276">
    <property type="entry name" value="p53_inducible_oxidoreductase"/>
    <property type="match status" value="1"/>
</dbReference>
<proteinExistence type="predicted"/>
<evidence type="ECO:0000313" key="5">
    <source>
        <dbReference type="Proteomes" id="UP000001593"/>
    </source>
</evidence>
<dbReference type="HOGENOM" id="CLU_026673_3_4_1"/>
<dbReference type="InterPro" id="IPR011032">
    <property type="entry name" value="GroES-like_sf"/>
</dbReference>